<dbReference type="AlphaFoldDB" id="A0AAU1UI80"/>
<protein>
    <submittedName>
        <fullName evidence="2">GNAT family N-acetyltransferase</fullName>
    </submittedName>
</protein>
<dbReference type="PANTHER" id="PTHR43441:SF10">
    <property type="entry name" value="ACETYLTRANSFERASE"/>
    <property type="match status" value="1"/>
</dbReference>
<dbReference type="GO" id="GO:0005737">
    <property type="term" value="C:cytoplasm"/>
    <property type="evidence" value="ECO:0007669"/>
    <property type="project" value="TreeGrafter"/>
</dbReference>
<feature type="domain" description="N-acetyltransferase" evidence="1">
    <location>
        <begin position="28"/>
        <end position="190"/>
    </location>
</feature>
<dbReference type="InterPro" id="IPR016181">
    <property type="entry name" value="Acyl_CoA_acyltransferase"/>
</dbReference>
<dbReference type="InterPro" id="IPR051908">
    <property type="entry name" value="Ribosomal_N-acetyltransferase"/>
</dbReference>
<evidence type="ECO:0000313" key="2">
    <source>
        <dbReference type="EMBL" id="WTS16219.1"/>
    </source>
</evidence>
<dbReference type="EMBL" id="CP108195">
    <property type="protein sequence ID" value="WTS16219.1"/>
    <property type="molecule type" value="Genomic_DNA"/>
</dbReference>
<dbReference type="Gene3D" id="3.40.630.30">
    <property type="match status" value="1"/>
</dbReference>
<dbReference type="SUPFAM" id="SSF55729">
    <property type="entry name" value="Acyl-CoA N-acyltransferases (Nat)"/>
    <property type="match status" value="1"/>
</dbReference>
<organism evidence="2">
    <name type="scientific">Streptomyces sp. NBC_00119</name>
    <dbReference type="NCBI Taxonomy" id="2975659"/>
    <lineage>
        <taxon>Bacteria</taxon>
        <taxon>Bacillati</taxon>
        <taxon>Actinomycetota</taxon>
        <taxon>Actinomycetes</taxon>
        <taxon>Kitasatosporales</taxon>
        <taxon>Streptomycetaceae</taxon>
        <taxon>Streptomyces</taxon>
    </lineage>
</organism>
<gene>
    <name evidence="2" type="ORF">OHU69_37345</name>
</gene>
<evidence type="ECO:0000259" key="1">
    <source>
        <dbReference type="PROSITE" id="PS51186"/>
    </source>
</evidence>
<dbReference type="PANTHER" id="PTHR43441">
    <property type="entry name" value="RIBOSOMAL-PROTEIN-SERINE ACETYLTRANSFERASE"/>
    <property type="match status" value="1"/>
</dbReference>
<reference evidence="2" key="1">
    <citation type="submission" date="2022-10" db="EMBL/GenBank/DDBJ databases">
        <title>The complete genomes of actinobacterial strains from the NBC collection.</title>
        <authorList>
            <person name="Joergensen T.S."/>
            <person name="Alvarez Arevalo M."/>
            <person name="Sterndorff E.B."/>
            <person name="Faurdal D."/>
            <person name="Vuksanovic O."/>
            <person name="Mourched A.-S."/>
            <person name="Charusanti P."/>
            <person name="Shaw S."/>
            <person name="Blin K."/>
            <person name="Weber T."/>
        </authorList>
    </citation>
    <scope>NUCLEOTIDE SEQUENCE</scope>
    <source>
        <strain evidence="2">NBC_00119</strain>
    </source>
</reference>
<sequence>MPITIAQVLATGTLARGPQPTIEAEGGLVLRPWRDEDVPAVYTAFRDPTIQHWHARVAESEDEARGWMQEWRDAWDAWDGEQRASWALVAADTGEVVGRTALRSLSLHEGLAEVAYWVLPAARGAGIAPRAVAALSRWALDEIGFHRLELQHAVGNMASCRVALKSGFALEGTKRSALLHADGWHDCHLHARVQGDRRPEA</sequence>
<dbReference type="PROSITE" id="PS51186">
    <property type="entry name" value="GNAT"/>
    <property type="match status" value="1"/>
</dbReference>
<dbReference type="CDD" id="cd04301">
    <property type="entry name" value="NAT_SF"/>
    <property type="match status" value="1"/>
</dbReference>
<dbReference type="InterPro" id="IPR000182">
    <property type="entry name" value="GNAT_dom"/>
</dbReference>
<accession>A0AAU1UI80</accession>
<dbReference type="Pfam" id="PF13302">
    <property type="entry name" value="Acetyltransf_3"/>
    <property type="match status" value="1"/>
</dbReference>
<proteinExistence type="predicted"/>
<dbReference type="GO" id="GO:1990189">
    <property type="term" value="F:protein N-terminal-serine acetyltransferase activity"/>
    <property type="evidence" value="ECO:0007669"/>
    <property type="project" value="TreeGrafter"/>
</dbReference>
<name>A0AAU1UI80_9ACTN</name>
<dbReference type="GO" id="GO:0008999">
    <property type="term" value="F:protein-N-terminal-alanine acetyltransferase activity"/>
    <property type="evidence" value="ECO:0007669"/>
    <property type="project" value="TreeGrafter"/>
</dbReference>